<evidence type="ECO:0000313" key="6">
    <source>
        <dbReference type="Proteomes" id="UP001279410"/>
    </source>
</evidence>
<feature type="region of interest" description="Disordered" evidence="4">
    <location>
        <begin position="1"/>
        <end position="30"/>
    </location>
</feature>
<dbReference type="PANTHER" id="PTHR22461:SF1">
    <property type="entry name" value="SERINE-RICH COILED-COIL DOMAIN-CONTAINING PROTEIN 1"/>
    <property type="match status" value="1"/>
</dbReference>
<feature type="region of interest" description="Disordered" evidence="4">
    <location>
        <begin position="62"/>
        <end position="89"/>
    </location>
</feature>
<dbReference type="AlphaFoldDB" id="A0AAD3MG34"/>
<protein>
    <submittedName>
        <fullName evidence="5">Serine-rich coiled-coil domain-containing protein 1 isoform X2</fullName>
    </submittedName>
</protein>
<name>A0AAD3MG34_LATJO</name>
<evidence type="ECO:0000256" key="4">
    <source>
        <dbReference type="SAM" id="MobiDB-lite"/>
    </source>
</evidence>
<proteinExistence type="inferred from homology"/>
<gene>
    <name evidence="5" type="ORF">AKAME5_000675200</name>
</gene>
<evidence type="ECO:0000256" key="2">
    <source>
        <dbReference type="ARBA" id="ARBA00023054"/>
    </source>
</evidence>
<evidence type="ECO:0000313" key="5">
    <source>
        <dbReference type="EMBL" id="GLD54087.1"/>
    </source>
</evidence>
<keyword evidence="2 3" id="KW-0175">Coiled coil</keyword>
<feature type="region of interest" description="Disordered" evidence="4">
    <location>
        <begin position="126"/>
        <end position="163"/>
    </location>
</feature>
<keyword evidence="6" id="KW-1185">Reference proteome</keyword>
<evidence type="ECO:0000256" key="3">
    <source>
        <dbReference type="SAM" id="Coils"/>
    </source>
</evidence>
<feature type="compositionally biased region" description="Polar residues" evidence="4">
    <location>
        <begin position="62"/>
        <end position="77"/>
    </location>
</feature>
<feature type="coiled-coil region" evidence="3">
    <location>
        <begin position="94"/>
        <end position="121"/>
    </location>
</feature>
<feature type="compositionally biased region" description="Polar residues" evidence="4">
    <location>
        <begin position="1"/>
        <end position="11"/>
    </location>
</feature>
<evidence type="ECO:0000256" key="1">
    <source>
        <dbReference type="ARBA" id="ARBA00010949"/>
    </source>
</evidence>
<feature type="compositionally biased region" description="Basic and acidic residues" evidence="4">
    <location>
        <begin position="126"/>
        <end position="139"/>
    </location>
</feature>
<dbReference type="EMBL" id="BRZM01000019">
    <property type="protein sequence ID" value="GLD54087.1"/>
    <property type="molecule type" value="Genomic_DNA"/>
</dbReference>
<dbReference type="InterPro" id="IPR029627">
    <property type="entry name" value="CCSER"/>
</dbReference>
<sequence length="163" mass="17967">MSSGREPSRPTSLLPVDWSSGLGLGREDESLPPGLEALPLRLMQQDCTAVKTLLLRLRRTLQESTETSPASSLQSLPISPCSEKSLPFKDPGREEALLQQLREKDELILRLQSELESAKAALKMKDCQMTDRHNTDRTHGARGLQETIRDSPALVCPPPDALS</sequence>
<accession>A0AAD3MG34</accession>
<comment type="caution">
    <text evidence="5">The sequence shown here is derived from an EMBL/GenBank/DDBJ whole genome shotgun (WGS) entry which is preliminary data.</text>
</comment>
<organism evidence="5 6">
    <name type="scientific">Lates japonicus</name>
    <name type="common">Japanese lates</name>
    <dbReference type="NCBI Taxonomy" id="270547"/>
    <lineage>
        <taxon>Eukaryota</taxon>
        <taxon>Metazoa</taxon>
        <taxon>Chordata</taxon>
        <taxon>Craniata</taxon>
        <taxon>Vertebrata</taxon>
        <taxon>Euteleostomi</taxon>
        <taxon>Actinopterygii</taxon>
        <taxon>Neopterygii</taxon>
        <taxon>Teleostei</taxon>
        <taxon>Neoteleostei</taxon>
        <taxon>Acanthomorphata</taxon>
        <taxon>Carangaria</taxon>
        <taxon>Carangaria incertae sedis</taxon>
        <taxon>Centropomidae</taxon>
        <taxon>Lates</taxon>
    </lineage>
</organism>
<reference evidence="5" key="1">
    <citation type="submission" date="2022-08" db="EMBL/GenBank/DDBJ databases">
        <title>Genome sequencing of akame (Lates japonicus).</title>
        <authorList>
            <person name="Hashiguchi Y."/>
            <person name="Takahashi H."/>
        </authorList>
    </citation>
    <scope>NUCLEOTIDE SEQUENCE</scope>
    <source>
        <strain evidence="5">Kochi</strain>
    </source>
</reference>
<dbReference type="PANTHER" id="PTHR22461">
    <property type="entry name" value="SERINE-RICH COILED-COIL DOMAIN-CONTAINING PROTEIN 2-RELATED"/>
    <property type="match status" value="1"/>
</dbReference>
<comment type="similarity">
    <text evidence="1">Belongs to the CCSER family.</text>
</comment>
<dbReference type="Proteomes" id="UP001279410">
    <property type="component" value="Unassembled WGS sequence"/>
</dbReference>